<organism evidence="2 3">
    <name type="scientific">Letharia lupina</name>
    <dbReference type="NCBI Taxonomy" id="560253"/>
    <lineage>
        <taxon>Eukaryota</taxon>
        <taxon>Fungi</taxon>
        <taxon>Dikarya</taxon>
        <taxon>Ascomycota</taxon>
        <taxon>Pezizomycotina</taxon>
        <taxon>Lecanoromycetes</taxon>
        <taxon>OSLEUM clade</taxon>
        <taxon>Lecanoromycetidae</taxon>
        <taxon>Lecanorales</taxon>
        <taxon>Lecanorineae</taxon>
        <taxon>Parmeliaceae</taxon>
        <taxon>Letharia</taxon>
    </lineage>
</organism>
<dbReference type="PANTHER" id="PTHR36124">
    <property type="match status" value="1"/>
</dbReference>
<dbReference type="InterPro" id="IPR046366">
    <property type="entry name" value="MPAB"/>
</dbReference>
<evidence type="ECO:0000313" key="3">
    <source>
        <dbReference type="Proteomes" id="UP000593566"/>
    </source>
</evidence>
<keyword evidence="1" id="KW-0812">Transmembrane</keyword>
<dbReference type="GO" id="GO:0016491">
    <property type="term" value="F:oxidoreductase activity"/>
    <property type="evidence" value="ECO:0007669"/>
    <property type="project" value="InterPro"/>
</dbReference>
<dbReference type="Proteomes" id="UP000593566">
    <property type="component" value="Unassembled WGS sequence"/>
</dbReference>
<reference evidence="2 3" key="1">
    <citation type="journal article" date="2020" name="Genomics">
        <title>Complete, high-quality genomes from long-read metagenomic sequencing of two wolf lichen thalli reveals enigmatic genome architecture.</title>
        <authorList>
            <person name="McKenzie S.K."/>
            <person name="Walston R.F."/>
            <person name="Allen J.L."/>
        </authorList>
    </citation>
    <scope>NUCLEOTIDE SEQUENCE [LARGE SCALE GENOMIC DNA]</scope>
    <source>
        <strain evidence="2">WasteWater1</strain>
    </source>
</reference>
<sequence length="438" mass="50792">MMEDFTGSIGNLTDSDAFAYQLPPPPLAFSPYLYLLFGLSYLTLVACLRNRHLRSTRVEHPYPTRTSFASMTNEDAYLIQLDIAELEFPFTFEKSLQFALFRTYGIPTISKLLVQTSQLSEESTATKRYADTGVLLAEFLGYHPTSARSIEAIGRMNYIHSQYQKSGKILDDDLLYTLALFACEPTRWIDQYEWRNLEDFEKCAIGTFWKAIGDAMEISYTKLKSGGEGGQGWMDGLQWLDELKAWSAEYEKRFMVPDKNNQKTAEQTVAILLYSMPGFLKPHGRRIVGALMDDRLRTAMMYKKPRYLYFVLVSTLFTVRKFVLRYLMFPRPRFLRVHNTTHEPSQAGTYYMRVYETHPWYVKPSLFNRYGIRAWKDWIMGLPVPGDEGDKYRPSGYKIPEVGPDFMRGKGVDYMRASRERLVGERMKGCPFGRPKKE</sequence>
<dbReference type="GeneID" id="59331197"/>
<keyword evidence="1" id="KW-1133">Transmembrane helix</keyword>
<protein>
    <recommendedName>
        <fullName evidence="4">ER-bound oxygenase mpaB/mpaB'/Rubber oxygenase catalytic domain-containing protein</fullName>
    </recommendedName>
</protein>
<dbReference type="AlphaFoldDB" id="A0A8H6FAY5"/>
<keyword evidence="3" id="KW-1185">Reference proteome</keyword>
<feature type="transmembrane region" description="Helical" evidence="1">
    <location>
        <begin position="307"/>
        <end position="328"/>
    </location>
</feature>
<dbReference type="PANTHER" id="PTHR36124:SF1">
    <property type="entry name" value="ER-BOUND OXYGENASE MPAB_MPAB'_RUBBER OXYGENASE CATALYTIC DOMAIN-CONTAINING PROTEIN"/>
    <property type="match status" value="1"/>
</dbReference>
<evidence type="ECO:0000256" key="1">
    <source>
        <dbReference type="SAM" id="Phobius"/>
    </source>
</evidence>
<evidence type="ECO:0008006" key="4">
    <source>
        <dbReference type="Google" id="ProtNLM"/>
    </source>
</evidence>
<dbReference type="RefSeq" id="XP_037150539.1">
    <property type="nucleotide sequence ID" value="XM_037293710.1"/>
</dbReference>
<gene>
    <name evidence="2" type="ORF">HO133_002785</name>
</gene>
<evidence type="ECO:0000313" key="2">
    <source>
        <dbReference type="EMBL" id="KAF6221104.1"/>
    </source>
</evidence>
<keyword evidence="1" id="KW-0472">Membrane</keyword>
<proteinExistence type="predicted"/>
<feature type="transmembrane region" description="Helical" evidence="1">
    <location>
        <begin position="31"/>
        <end position="48"/>
    </location>
</feature>
<dbReference type="EMBL" id="JACCJB010000015">
    <property type="protein sequence ID" value="KAF6221104.1"/>
    <property type="molecule type" value="Genomic_DNA"/>
</dbReference>
<accession>A0A8H6FAY5</accession>
<comment type="caution">
    <text evidence="2">The sequence shown here is derived from an EMBL/GenBank/DDBJ whole genome shotgun (WGS) entry which is preliminary data.</text>
</comment>
<name>A0A8H6FAY5_9LECA</name>